<dbReference type="GO" id="GO:0051707">
    <property type="term" value="P:response to other organism"/>
    <property type="evidence" value="ECO:0007669"/>
    <property type="project" value="UniProtKB-ARBA"/>
</dbReference>
<dbReference type="Gene3D" id="1.10.8.430">
    <property type="entry name" value="Helical domain of apoptotic protease-activating factors"/>
    <property type="match status" value="1"/>
</dbReference>
<dbReference type="InterPro" id="IPR032675">
    <property type="entry name" value="LRR_dom_sf"/>
</dbReference>
<proteinExistence type="predicted"/>
<dbReference type="InterPro" id="IPR058922">
    <property type="entry name" value="WHD_DRP"/>
</dbReference>
<dbReference type="InterPro" id="IPR027417">
    <property type="entry name" value="P-loop_NTPase"/>
</dbReference>
<dbReference type="GO" id="GO:0043531">
    <property type="term" value="F:ADP binding"/>
    <property type="evidence" value="ECO:0007669"/>
    <property type="project" value="InterPro"/>
</dbReference>
<dbReference type="EMBL" id="KI393980">
    <property type="protein sequence ID" value="ERN05858.1"/>
    <property type="molecule type" value="Genomic_DNA"/>
</dbReference>
<dbReference type="Proteomes" id="UP000017836">
    <property type="component" value="Unassembled WGS sequence"/>
</dbReference>
<reference evidence="6" key="1">
    <citation type="journal article" date="2013" name="Science">
        <title>The Amborella genome and the evolution of flowering plants.</title>
        <authorList>
            <consortium name="Amborella Genome Project"/>
        </authorList>
    </citation>
    <scope>NUCLEOTIDE SEQUENCE [LARGE SCALE GENOMIC DNA]</scope>
</reference>
<keyword evidence="1" id="KW-0677">Repeat</keyword>
<dbReference type="InterPro" id="IPR042197">
    <property type="entry name" value="Apaf_helical"/>
</dbReference>
<evidence type="ECO:0000259" key="3">
    <source>
        <dbReference type="Pfam" id="PF23559"/>
    </source>
</evidence>
<evidence type="ECO:0000256" key="2">
    <source>
        <dbReference type="ARBA" id="ARBA00022821"/>
    </source>
</evidence>
<feature type="domain" description="Disease resistance protein winged helix" evidence="3">
    <location>
        <begin position="98"/>
        <end position="153"/>
    </location>
</feature>
<keyword evidence="2" id="KW-0611">Plant defense</keyword>
<dbReference type="Pfam" id="PF23559">
    <property type="entry name" value="WHD_DRP"/>
    <property type="match status" value="1"/>
</dbReference>
<evidence type="ECO:0000256" key="1">
    <source>
        <dbReference type="ARBA" id="ARBA00022737"/>
    </source>
</evidence>
<sequence length="398" mass="44562">MEAENACPPEVKDEAHLIVKKCGGLPLAIVAIGAMMSKKDSNARVWEQVHRCLEWELNNRSNFELVRGELVRGFAASPEALFLILLLIPGGLQHFTFARQWTAEGFIEGRPGMTEEEVTEEYFKDLFDRNLILVGRTGTSGQARECRVHDVVRALGVSLSEREKFGVFHDGQNQKLEAETRRVSMSSSTSCIYKPMDLLRFISCLRTILKFFTRRDIQTESKHGPVMPGLLCGSRYLRVLDLQGMEFKRMPEEVGQLILLRYLALGRSGSDELIEVTEAAANLTHLQTLHLNCNKDLILLSGISNMEALTCLKIFTGTNGIGVRGLKAPERTGGLIYLQILKGVAVDSMFVRYLANLTKLRSLMIELLSEEDGETLCASIQEMKSMHSLCIYCQGGLW</sequence>
<evidence type="ECO:0000313" key="6">
    <source>
        <dbReference type="Proteomes" id="UP000017836"/>
    </source>
</evidence>
<evidence type="ECO:0000313" key="5">
    <source>
        <dbReference type="EMBL" id="ERN05858.1"/>
    </source>
</evidence>
<feature type="domain" description="Disease resistance R13L4/SHOC-2-like LRR" evidence="4">
    <location>
        <begin position="225"/>
        <end position="395"/>
    </location>
</feature>
<dbReference type="Pfam" id="PF23598">
    <property type="entry name" value="LRR_14"/>
    <property type="match status" value="1"/>
</dbReference>
<protein>
    <submittedName>
        <fullName evidence="5">Uncharacterized protein</fullName>
    </submittedName>
</protein>
<dbReference type="OMA" id="SLLACHE"/>
<dbReference type="GO" id="GO:0006952">
    <property type="term" value="P:defense response"/>
    <property type="evidence" value="ECO:0007669"/>
    <property type="project" value="UniProtKB-KW"/>
</dbReference>
<dbReference type="InterPro" id="IPR044974">
    <property type="entry name" value="Disease_R_plants"/>
</dbReference>
<dbReference type="Gramene" id="ERN05858">
    <property type="protein sequence ID" value="ERN05858"/>
    <property type="gene ID" value="AMTR_s00006p00263820"/>
</dbReference>
<name>W1PD30_AMBTC</name>
<organism evidence="5 6">
    <name type="scientific">Amborella trichopoda</name>
    <dbReference type="NCBI Taxonomy" id="13333"/>
    <lineage>
        <taxon>Eukaryota</taxon>
        <taxon>Viridiplantae</taxon>
        <taxon>Streptophyta</taxon>
        <taxon>Embryophyta</taxon>
        <taxon>Tracheophyta</taxon>
        <taxon>Spermatophyta</taxon>
        <taxon>Magnoliopsida</taxon>
        <taxon>Amborellales</taxon>
        <taxon>Amborellaceae</taxon>
        <taxon>Amborella</taxon>
    </lineage>
</organism>
<keyword evidence="6" id="KW-1185">Reference proteome</keyword>
<evidence type="ECO:0000259" key="4">
    <source>
        <dbReference type="Pfam" id="PF23598"/>
    </source>
</evidence>
<dbReference type="PANTHER" id="PTHR23155">
    <property type="entry name" value="DISEASE RESISTANCE PROTEIN RP"/>
    <property type="match status" value="1"/>
</dbReference>
<dbReference type="Gene3D" id="3.80.10.10">
    <property type="entry name" value="Ribonuclease Inhibitor"/>
    <property type="match status" value="1"/>
</dbReference>
<gene>
    <name evidence="5" type="ORF">AMTR_s00006p00263820</name>
</gene>
<dbReference type="PANTHER" id="PTHR23155:SF1232">
    <property type="entry name" value="OS09G0270700 PROTEIN"/>
    <property type="match status" value="1"/>
</dbReference>
<dbReference type="InterPro" id="IPR055414">
    <property type="entry name" value="LRR_R13L4/SHOC2-like"/>
</dbReference>
<dbReference type="SUPFAM" id="SSF52058">
    <property type="entry name" value="L domain-like"/>
    <property type="match status" value="1"/>
</dbReference>
<dbReference type="HOGENOM" id="CLU_693265_0_0_1"/>
<dbReference type="eggNOG" id="KOG4658">
    <property type="taxonomic scope" value="Eukaryota"/>
</dbReference>
<dbReference type="AlphaFoldDB" id="W1PD30"/>
<dbReference type="SUPFAM" id="SSF52540">
    <property type="entry name" value="P-loop containing nucleoside triphosphate hydrolases"/>
    <property type="match status" value="1"/>
</dbReference>
<accession>W1PD30</accession>